<dbReference type="PRINTS" id="PR00990">
    <property type="entry name" value="RIBOKINASE"/>
</dbReference>
<dbReference type="PANTHER" id="PTHR10584">
    <property type="entry name" value="SUGAR KINASE"/>
    <property type="match status" value="1"/>
</dbReference>
<evidence type="ECO:0000256" key="9">
    <source>
        <dbReference type="ARBA" id="ARBA00022842"/>
    </source>
</evidence>
<dbReference type="PROSITE" id="PS00583">
    <property type="entry name" value="PFKB_KINASES_1"/>
    <property type="match status" value="1"/>
</dbReference>
<feature type="binding site" evidence="12">
    <location>
        <position position="141"/>
    </location>
    <ligand>
        <name>substrate</name>
    </ligand>
</feature>
<dbReference type="Proteomes" id="UP000217696">
    <property type="component" value="Chromosome"/>
</dbReference>
<comment type="function">
    <text evidence="12">Catalyzes the phosphorylation of ribose at O-5 in a reaction requiring ATP and magnesium. The resulting D-ribose-5-phosphate can then be used either for sythesis of nucleotides, histidine, and tryptophan, or as a component of the pentose phosphate pathway.</text>
</comment>
<dbReference type="AlphaFoldDB" id="A0A0U5C9W1"/>
<dbReference type="UniPathway" id="UPA00916">
    <property type="reaction ID" value="UER00889"/>
</dbReference>
<protein>
    <recommendedName>
        <fullName evidence="3 12">Ribokinase</fullName>
        <shortName evidence="12">RK</shortName>
        <ecNumber evidence="2 12">2.7.1.15</ecNumber>
    </recommendedName>
</protein>
<evidence type="ECO:0000256" key="12">
    <source>
        <dbReference type="HAMAP-Rule" id="MF_01987"/>
    </source>
</evidence>
<dbReference type="InterPro" id="IPR002139">
    <property type="entry name" value="Ribo/fructo_kinase"/>
</dbReference>
<feature type="binding site" evidence="12">
    <location>
        <begin position="217"/>
        <end position="222"/>
    </location>
    <ligand>
        <name>ATP</name>
        <dbReference type="ChEBI" id="CHEBI:30616"/>
    </ligand>
</feature>
<evidence type="ECO:0000256" key="5">
    <source>
        <dbReference type="ARBA" id="ARBA00022723"/>
    </source>
</evidence>
<dbReference type="InterPro" id="IPR011877">
    <property type="entry name" value="Ribokinase"/>
</dbReference>
<evidence type="ECO:0000256" key="7">
    <source>
        <dbReference type="ARBA" id="ARBA00022777"/>
    </source>
</evidence>
<evidence type="ECO:0000313" key="14">
    <source>
        <dbReference type="Proteomes" id="UP000217696"/>
    </source>
</evidence>
<feature type="binding site" evidence="12">
    <location>
        <position position="280"/>
    </location>
    <ligand>
        <name>K(+)</name>
        <dbReference type="ChEBI" id="CHEBI:29103"/>
    </ligand>
</feature>
<comment type="similarity">
    <text evidence="1">Belongs to the carbohydrate kinase pfkB family.</text>
</comment>
<gene>
    <name evidence="12 13" type="primary">rbsK</name>
    <name evidence="13" type="ORF">CB4_03675</name>
</gene>
<feature type="active site" description="Proton acceptor" evidence="12">
    <location>
        <position position="250"/>
    </location>
</feature>
<keyword evidence="6 12" id="KW-0547">Nucleotide-binding</keyword>
<feature type="binding site" evidence="12">
    <location>
        <position position="285"/>
    </location>
    <ligand>
        <name>K(+)</name>
        <dbReference type="ChEBI" id="CHEBI:29103"/>
    </ligand>
</feature>
<comment type="similarity">
    <text evidence="12">Belongs to the carbohydrate kinase PfkB family. Ribokinase subfamily.</text>
</comment>
<dbReference type="EMBL" id="AP017312">
    <property type="protein sequence ID" value="BAU29475.1"/>
    <property type="molecule type" value="Genomic_DNA"/>
</dbReference>
<dbReference type="InterPro" id="IPR002173">
    <property type="entry name" value="Carboh/pur_kinase_PfkB_CS"/>
</dbReference>
<feature type="binding site" evidence="12">
    <location>
        <begin position="249"/>
        <end position="250"/>
    </location>
    <ligand>
        <name>ATP</name>
        <dbReference type="ChEBI" id="CHEBI:30616"/>
    </ligand>
</feature>
<evidence type="ECO:0000256" key="8">
    <source>
        <dbReference type="ARBA" id="ARBA00022840"/>
    </source>
</evidence>
<dbReference type="InterPro" id="IPR029056">
    <property type="entry name" value="Ribokinase-like"/>
</dbReference>
<keyword evidence="4 12" id="KW-0808">Transferase</keyword>
<keyword evidence="11 12" id="KW-0119">Carbohydrate metabolism</keyword>
<dbReference type="GO" id="GO:0004747">
    <property type="term" value="F:ribokinase activity"/>
    <property type="evidence" value="ECO:0007669"/>
    <property type="project" value="UniProtKB-UniRule"/>
</dbReference>
<evidence type="ECO:0000256" key="11">
    <source>
        <dbReference type="ARBA" id="ARBA00023277"/>
    </source>
</evidence>
<dbReference type="NCBIfam" id="TIGR02152">
    <property type="entry name" value="D_ribokin_bact"/>
    <property type="match status" value="1"/>
</dbReference>
<keyword evidence="5 12" id="KW-0479">Metal-binding</keyword>
<evidence type="ECO:0000256" key="3">
    <source>
        <dbReference type="ARBA" id="ARBA00016943"/>
    </source>
</evidence>
<keyword evidence="8 12" id="KW-0067">ATP-binding</keyword>
<dbReference type="EC" id="2.7.1.15" evidence="2 12"/>
<dbReference type="KEGG" id="asoc:CB4_03675"/>
<dbReference type="PANTHER" id="PTHR10584:SF166">
    <property type="entry name" value="RIBOKINASE"/>
    <property type="match status" value="1"/>
</dbReference>
<dbReference type="GO" id="GO:0019303">
    <property type="term" value="P:D-ribose catabolic process"/>
    <property type="evidence" value="ECO:0007669"/>
    <property type="project" value="UniProtKB-UniRule"/>
</dbReference>
<dbReference type="InterPro" id="IPR011611">
    <property type="entry name" value="PfkB_dom"/>
</dbReference>
<evidence type="ECO:0000256" key="2">
    <source>
        <dbReference type="ARBA" id="ARBA00012035"/>
    </source>
</evidence>
<proteinExistence type="inferred from homology"/>
<feature type="binding site" evidence="12">
    <location>
        <begin position="41"/>
        <end position="45"/>
    </location>
    <ligand>
        <name>substrate</name>
    </ligand>
</feature>
<keyword evidence="12" id="KW-0963">Cytoplasm</keyword>
<feature type="binding site" evidence="12">
    <location>
        <begin position="13"/>
        <end position="15"/>
    </location>
    <ligand>
        <name>substrate</name>
    </ligand>
</feature>
<reference evidence="13 14" key="1">
    <citation type="submission" date="2015-12" db="EMBL/GenBank/DDBJ databases">
        <title>Genome sequence of Aneurinibacillus soli.</title>
        <authorList>
            <person name="Lee J.S."/>
            <person name="Lee K.C."/>
            <person name="Kim K.K."/>
            <person name="Lee B.W."/>
        </authorList>
    </citation>
    <scope>NUCLEOTIDE SEQUENCE [LARGE SCALE GENOMIC DNA]</scope>
    <source>
        <strain evidence="13 14">CB4</strain>
    </source>
</reference>
<comment type="activity regulation">
    <text evidence="12">Activated by a monovalent cation that binds near, but not in, the active site. The most likely occupant of the site in vivo is potassium. Ion binding induces a conformational change that may alter substrate affinity.</text>
</comment>
<dbReference type="HAMAP" id="MF_01987">
    <property type="entry name" value="Ribokinase"/>
    <property type="match status" value="1"/>
</dbReference>
<sequence>MKQPRITVIGSINMDLVTETPRVPAIGETVLGTGFSTLPGGKGANQAVACARLGAHVTMVGCVGNDGFGAELVQRLQEENVNVDYVEPITHTATGIASIVVENGDNSIIVVPGANHAVTPEKVRQAEAAIKQADVVLLQLEIPLAAVAEAIQIAGKYGVPVVLNPAPATALPAELLAGVAVVTPNEYELAMMLGRTPEQADDFREMMQVYSGSIMMTKGGDGAYYKQKGSNVVHQPGFQVNVVDTTGAGDTCNAALAVMMGRGADMDEAIRYAVAASALSVTKFGAQGGMPTQEEVEQFLGQMKE</sequence>
<keyword evidence="9 12" id="KW-0460">Magnesium</keyword>
<comment type="pathway">
    <text evidence="12">Carbohydrate metabolism; D-ribose degradation; D-ribose 5-phosphate from beta-D-ribopyranose: step 2/2.</text>
</comment>
<evidence type="ECO:0000256" key="1">
    <source>
        <dbReference type="ARBA" id="ARBA00005380"/>
    </source>
</evidence>
<comment type="catalytic activity">
    <reaction evidence="12">
        <text>D-ribose + ATP = D-ribose 5-phosphate + ADP + H(+)</text>
        <dbReference type="Rhea" id="RHEA:13697"/>
        <dbReference type="ChEBI" id="CHEBI:15378"/>
        <dbReference type="ChEBI" id="CHEBI:30616"/>
        <dbReference type="ChEBI" id="CHEBI:47013"/>
        <dbReference type="ChEBI" id="CHEBI:78346"/>
        <dbReference type="ChEBI" id="CHEBI:456216"/>
        <dbReference type="EC" id="2.7.1.15"/>
    </reaction>
</comment>
<name>A0A0U5C9W1_9BACL</name>
<evidence type="ECO:0000256" key="4">
    <source>
        <dbReference type="ARBA" id="ARBA00022679"/>
    </source>
</evidence>
<feature type="binding site" evidence="12">
    <location>
        <position position="246"/>
    </location>
    <ligand>
        <name>K(+)</name>
        <dbReference type="ChEBI" id="CHEBI:29103"/>
    </ligand>
</feature>
<dbReference type="OrthoDB" id="9775849at2"/>
<dbReference type="Gene3D" id="3.40.1190.20">
    <property type="match status" value="1"/>
</dbReference>
<feature type="binding site" evidence="12">
    <location>
        <position position="250"/>
    </location>
    <ligand>
        <name>substrate</name>
    </ligand>
</feature>
<comment type="subunit">
    <text evidence="12">Homodimer.</text>
</comment>
<keyword evidence="14" id="KW-1185">Reference proteome</keyword>
<comment type="cofactor">
    <cofactor evidence="12">
        <name>Mg(2+)</name>
        <dbReference type="ChEBI" id="CHEBI:18420"/>
    </cofactor>
    <text evidence="12">Requires a divalent cation, most likely magnesium in vivo, as an electrophilic catalyst to aid phosphoryl group transfer. It is the chelate of the metal and the nucleotide that is the actual substrate.</text>
</comment>
<dbReference type="GO" id="GO:0005524">
    <property type="term" value="F:ATP binding"/>
    <property type="evidence" value="ECO:0007669"/>
    <property type="project" value="UniProtKB-UniRule"/>
</dbReference>
<evidence type="ECO:0000256" key="6">
    <source>
        <dbReference type="ARBA" id="ARBA00022741"/>
    </source>
</evidence>
<dbReference type="GO" id="GO:0046872">
    <property type="term" value="F:metal ion binding"/>
    <property type="evidence" value="ECO:0007669"/>
    <property type="project" value="UniProtKB-KW"/>
</dbReference>
<comment type="caution">
    <text evidence="12">Lacks conserved residue(s) required for the propagation of feature annotation.</text>
</comment>
<accession>A0A0U5C9W1</accession>
<dbReference type="RefSeq" id="WP_096467151.1">
    <property type="nucleotide sequence ID" value="NZ_AP017312.1"/>
</dbReference>
<evidence type="ECO:0000256" key="10">
    <source>
        <dbReference type="ARBA" id="ARBA00022958"/>
    </source>
</evidence>
<feature type="binding site" evidence="12">
    <location>
        <position position="244"/>
    </location>
    <ligand>
        <name>K(+)</name>
        <dbReference type="ChEBI" id="CHEBI:29103"/>
    </ligand>
</feature>
<organism evidence="13 14">
    <name type="scientific">Aneurinibacillus soli</name>
    <dbReference type="NCBI Taxonomy" id="1500254"/>
    <lineage>
        <taxon>Bacteria</taxon>
        <taxon>Bacillati</taxon>
        <taxon>Bacillota</taxon>
        <taxon>Bacilli</taxon>
        <taxon>Bacillales</taxon>
        <taxon>Paenibacillaceae</taxon>
        <taxon>Aneurinibacillus group</taxon>
        <taxon>Aneurinibacillus</taxon>
    </lineage>
</organism>
<dbReference type="GO" id="GO:0005829">
    <property type="term" value="C:cytosol"/>
    <property type="evidence" value="ECO:0007669"/>
    <property type="project" value="TreeGrafter"/>
</dbReference>
<dbReference type="PROSITE" id="PS00584">
    <property type="entry name" value="PFKB_KINASES_2"/>
    <property type="match status" value="1"/>
</dbReference>
<dbReference type="SUPFAM" id="SSF53613">
    <property type="entry name" value="Ribokinase-like"/>
    <property type="match status" value="1"/>
</dbReference>
<comment type="subcellular location">
    <subcellularLocation>
        <location evidence="12">Cytoplasm</location>
    </subcellularLocation>
</comment>
<keyword evidence="10 12" id="KW-0630">Potassium</keyword>
<dbReference type="CDD" id="cd01174">
    <property type="entry name" value="ribokinase"/>
    <property type="match status" value="1"/>
</dbReference>
<evidence type="ECO:0000313" key="13">
    <source>
        <dbReference type="EMBL" id="BAU29475.1"/>
    </source>
</evidence>
<dbReference type="Pfam" id="PF00294">
    <property type="entry name" value="PfkB"/>
    <property type="match status" value="1"/>
</dbReference>
<feature type="binding site" evidence="12">
    <location>
        <position position="185"/>
    </location>
    <ligand>
        <name>ATP</name>
        <dbReference type="ChEBI" id="CHEBI:30616"/>
    </ligand>
</feature>
<feature type="binding site" evidence="12">
    <location>
        <position position="283"/>
    </location>
    <ligand>
        <name>K(+)</name>
        <dbReference type="ChEBI" id="CHEBI:29103"/>
    </ligand>
</feature>
<keyword evidence="7 12" id="KW-0418">Kinase</keyword>